<dbReference type="Gene3D" id="3.30.300.30">
    <property type="match status" value="1"/>
</dbReference>
<name>A0AAU8SSZ4_9BURK</name>
<evidence type="ECO:0000259" key="2">
    <source>
        <dbReference type="Pfam" id="PF00501"/>
    </source>
</evidence>
<dbReference type="Pfam" id="PF13193">
    <property type="entry name" value="AMP-binding_C"/>
    <property type="match status" value="1"/>
</dbReference>
<dbReference type="PANTHER" id="PTHR43201">
    <property type="entry name" value="ACYL-COA SYNTHETASE"/>
    <property type="match status" value="1"/>
</dbReference>
<dbReference type="Pfam" id="PF00501">
    <property type="entry name" value="AMP-binding"/>
    <property type="match status" value="1"/>
</dbReference>
<dbReference type="AlphaFoldDB" id="A0AAU8SSZ4"/>
<organism evidence="4 5">
    <name type="scientific">Paraburkholderia fungorum</name>
    <dbReference type="NCBI Taxonomy" id="134537"/>
    <lineage>
        <taxon>Bacteria</taxon>
        <taxon>Pseudomonadati</taxon>
        <taxon>Pseudomonadota</taxon>
        <taxon>Betaproteobacteria</taxon>
        <taxon>Burkholderiales</taxon>
        <taxon>Burkholderiaceae</taxon>
        <taxon>Paraburkholderia</taxon>
    </lineage>
</organism>
<dbReference type="GO" id="GO:0006631">
    <property type="term" value="P:fatty acid metabolic process"/>
    <property type="evidence" value="ECO:0007669"/>
    <property type="project" value="TreeGrafter"/>
</dbReference>
<dbReference type="InterPro" id="IPR000873">
    <property type="entry name" value="AMP-dep_synth/lig_dom"/>
</dbReference>
<dbReference type="InterPro" id="IPR042099">
    <property type="entry name" value="ANL_N_sf"/>
</dbReference>
<evidence type="ECO:0000313" key="4">
    <source>
        <dbReference type="EMBL" id="AJZ57183.1"/>
    </source>
</evidence>
<dbReference type="EMBL" id="CP010025">
    <property type="protein sequence ID" value="AJZ57183.1"/>
    <property type="molecule type" value="Genomic_DNA"/>
</dbReference>
<protein>
    <submittedName>
        <fullName evidence="4">AMP-binding enzyme family protein</fullName>
    </submittedName>
</protein>
<evidence type="ECO:0000259" key="3">
    <source>
        <dbReference type="Pfam" id="PF13193"/>
    </source>
</evidence>
<feature type="domain" description="AMP-binding enzyme C-terminal" evidence="3">
    <location>
        <begin position="428"/>
        <end position="506"/>
    </location>
</feature>
<proteinExistence type="inferred from homology"/>
<dbReference type="GO" id="GO:0031956">
    <property type="term" value="F:medium-chain fatty acid-CoA ligase activity"/>
    <property type="evidence" value="ECO:0007669"/>
    <property type="project" value="TreeGrafter"/>
</dbReference>
<reference evidence="4 5" key="1">
    <citation type="journal article" date="2015" name="Genome Announc.">
        <title>Complete genome sequences for 59 burkholderia isolates, both pathogenic and near neighbor.</title>
        <authorList>
            <person name="Johnson S.L."/>
            <person name="Bishop-Lilly K.A."/>
            <person name="Ladner J.T."/>
            <person name="Daligault H.E."/>
            <person name="Davenport K.W."/>
            <person name="Jaissle J."/>
            <person name="Frey K.G."/>
            <person name="Koroleva G.I."/>
            <person name="Bruce D.C."/>
            <person name="Coyne S.R."/>
            <person name="Broomall S.M."/>
            <person name="Li P.E."/>
            <person name="Teshima H."/>
            <person name="Gibbons H.S."/>
            <person name="Palacios G.F."/>
            <person name="Rosenzweig C.N."/>
            <person name="Redden C.L."/>
            <person name="Xu Y."/>
            <person name="Minogue T.D."/>
            <person name="Chain P.S."/>
        </authorList>
    </citation>
    <scope>NUCLEOTIDE SEQUENCE [LARGE SCALE GENOMIC DNA]</scope>
    <source>
        <strain evidence="4 5">ATCC BAA-463</strain>
    </source>
</reference>
<dbReference type="PROSITE" id="PS00455">
    <property type="entry name" value="AMP_BINDING"/>
    <property type="match status" value="1"/>
</dbReference>
<gene>
    <name evidence="4" type="ORF">OI25_7303</name>
</gene>
<dbReference type="PANTHER" id="PTHR43201:SF8">
    <property type="entry name" value="ACYL-COA SYNTHETASE FAMILY MEMBER 3"/>
    <property type="match status" value="1"/>
</dbReference>
<evidence type="ECO:0000313" key="5">
    <source>
        <dbReference type="Proteomes" id="UP000032614"/>
    </source>
</evidence>
<comment type="similarity">
    <text evidence="1">Belongs to the ATP-dependent AMP-binding enzyme family.</text>
</comment>
<dbReference type="KEGG" id="bfn:OI25_7303"/>
<feature type="domain" description="AMP-dependent synthetase/ligase" evidence="2">
    <location>
        <begin position="41"/>
        <end position="378"/>
    </location>
</feature>
<evidence type="ECO:0000256" key="1">
    <source>
        <dbReference type="ARBA" id="ARBA00006432"/>
    </source>
</evidence>
<dbReference type="Gene3D" id="3.40.50.12780">
    <property type="entry name" value="N-terminal domain of ligase-like"/>
    <property type="match status" value="1"/>
</dbReference>
<dbReference type="InterPro" id="IPR045851">
    <property type="entry name" value="AMP-bd_C_sf"/>
</dbReference>
<dbReference type="InterPro" id="IPR020845">
    <property type="entry name" value="AMP-binding_CS"/>
</dbReference>
<sequence length="524" mass="55929">MMSHQCLQADPVNAQSFSDDPATRGLYATFKPGWNPLATFLATPEGQRWTYADLDQITAVCVRRVAALGIGRGARVVALLERSPWNLFLYVSCLRAGIVFVPLSPQLTPAELAPVLADVEPALVVCSPALQARVRELAEAAGIPVLTLDADGSGGLSSVAPADTQPDADVKADDIAAIMFTSGTTGRPKGAVIPHGHLATKARSLVEGLGWCSSDTLLHAMPLHHAHGLFMTTHCVLTVGASILLAPRFDAAETVALLPSATVFSGVPTMYSRMASVAGLRKRSRNIRVFVCASAPLPPDVFQRFEQASGHQLLECWGMSETMTNTANPLDGPRRPSSAGKLLPGVEIRVTDADGRVLPPGRAGVLEIRSATRFGGYWRRSESEQPRFRDGYFVTGDIGSFDADGYLSIIGRTSDVIISGGNNVYPREVELALEQLAGVSKAAVFGLPHPDFGEAVAAAIEPAACMTLDQSALDVMRLALRERLSGYKVPKALFVVDGLPLTVLGKIQRSVLKNRFADHFSRAD</sequence>
<dbReference type="SUPFAM" id="SSF56801">
    <property type="entry name" value="Acetyl-CoA synthetase-like"/>
    <property type="match status" value="1"/>
</dbReference>
<dbReference type="InterPro" id="IPR025110">
    <property type="entry name" value="AMP-bd_C"/>
</dbReference>
<accession>A0AAU8SSZ4</accession>
<dbReference type="Proteomes" id="UP000032614">
    <property type="component" value="Chromosome 3"/>
</dbReference>